<accession>A0A2U2C5Y9</accession>
<dbReference type="InterPro" id="IPR036641">
    <property type="entry name" value="HPT_dom_sf"/>
</dbReference>
<dbReference type="InterPro" id="IPR000014">
    <property type="entry name" value="PAS"/>
</dbReference>
<dbReference type="EC" id="2.7.13.3" evidence="2"/>
<reference evidence="11 12" key="1">
    <citation type="submission" date="2018-05" db="EMBL/GenBank/DDBJ databases">
        <title>Pararhodobacter marina sp. nov., isolated from deep-sea water of the Indian Ocean.</title>
        <authorList>
            <person name="Lai Q.Sr."/>
            <person name="Liu X."/>
            <person name="Shao Z."/>
        </authorList>
    </citation>
    <scope>NUCLEOTIDE SEQUENCE [LARGE SCALE GENOMIC DNA]</scope>
    <source>
        <strain evidence="11 12">CIC4N-9</strain>
    </source>
</reference>
<dbReference type="CDD" id="cd17546">
    <property type="entry name" value="REC_hyHK_CKI1_RcsC-like"/>
    <property type="match status" value="1"/>
</dbReference>
<comment type="catalytic activity">
    <reaction evidence="1">
        <text>ATP + protein L-histidine = ADP + protein N-phospho-L-histidine.</text>
        <dbReference type="EC" id="2.7.13.3"/>
    </reaction>
</comment>
<dbReference type="AlphaFoldDB" id="A0A2U2C5Y9"/>
<keyword evidence="12" id="KW-1185">Reference proteome</keyword>
<keyword evidence="8" id="KW-1133">Transmembrane helix</keyword>
<feature type="domain" description="Histidine kinase" evidence="9">
    <location>
        <begin position="335"/>
        <end position="562"/>
    </location>
</feature>
<dbReference type="InterPro" id="IPR013767">
    <property type="entry name" value="PAS_fold"/>
</dbReference>
<dbReference type="PANTHER" id="PTHR43047">
    <property type="entry name" value="TWO-COMPONENT HISTIDINE PROTEIN KINASE"/>
    <property type="match status" value="1"/>
</dbReference>
<keyword evidence="8" id="KW-0472">Membrane</keyword>
<name>A0A2U2C5Y9_9RHOB</name>
<dbReference type="NCBIfam" id="TIGR00229">
    <property type="entry name" value="sensory_box"/>
    <property type="match status" value="1"/>
</dbReference>
<dbReference type="Gene3D" id="1.20.120.160">
    <property type="entry name" value="HPT domain"/>
    <property type="match status" value="1"/>
</dbReference>
<dbReference type="SUPFAM" id="SSF52172">
    <property type="entry name" value="CheY-like"/>
    <property type="match status" value="1"/>
</dbReference>
<dbReference type="CDD" id="cd00082">
    <property type="entry name" value="HisKA"/>
    <property type="match status" value="1"/>
</dbReference>
<dbReference type="SMART" id="SM00448">
    <property type="entry name" value="REC"/>
    <property type="match status" value="1"/>
</dbReference>
<dbReference type="GO" id="GO:0000155">
    <property type="term" value="F:phosphorelay sensor kinase activity"/>
    <property type="evidence" value="ECO:0007669"/>
    <property type="project" value="InterPro"/>
</dbReference>
<dbReference type="GeneID" id="94366874"/>
<dbReference type="PRINTS" id="PR00344">
    <property type="entry name" value="BCTRLSENSOR"/>
</dbReference>
<keyword evidence="4" id="KW-0808">Transferase</keyword>
<dbReference type="SUPFAM" id="SSF55785">
    <property type="entry name" value="PYP-like sensor domain (PAS domain)"/>
    <property type="match status" value="1"/>
</dbReference>
<dbReference type="Gene3D" id="1.10.287.130">
    <property type="match status" value="1"/>
</dbReference>
<dbReference type="InterPro" id="IPR036097">
    <property type="entry name" value="HisK_dim/P_sf"/>
</dbReference>
<dbReference type="InterPro" id="IPR011006">
    <property type="entry name" value="CheY-like_superfamily"/>
</dbReference>
<protein>
    <recommendedName>
        <fullName evidence="2">histidine kinase</fullName>
        <ecNumber evidence="2">2.7.13.3</ecNumber>
    </recommendedName>
</protein>
<dbReference type="OrthoDB" id="9801651at2"/>
<dbReference type="Pfam" id="PF00512">
    <property type="entry name" value="HisKA"/>
    <property type="match status" value="1"/>
</dbReference>
<dbReference type="SUPFAM" id="SSF47384">
    <property type="entry name" value="Homodimeric domain of signal transducing histidine kinase"/>
    <property type="match status" value="1"/>
</dbReference>
<dbReference type="PROSITE" id="PS50110">
    <property type="entry name" value="RESPONSE_REGULATORY"/>
    <property type="match status" value="1"/>
</dbReference>
<keyword evidence="3 6" id="KW-0597">Phosphoprotein</keyword>
<dbReference type="SUPFAM" id="SSF55874">
    <property type="entry name" value="ATPase domain of HSP90 chaperone/DNA topoisomerase II/histidine kinase"/>
    <property type="match status" value="1"/>
</dbReference>
<feature type="region of interest" description="Disordered" evidence="7">
    <location>
        <begin position="566"/>
        <end position="592"/>
    </location>
</feature>
<dbReference type="InterPro" id="IPR005467">
    <property type="entry name" value="His_kinase_dom"/>
</dbReference>
<evidence type="ECO:0000259" key="9">
    <source>
        <dbReference type="PROSITE" id="PS50109"/>
    </source>
</evidence>
<dbReference type="SUPFAM" id="SSF47226">
    <property type="entry name" value="Histidine-containing phosphotransfer domain, HPT domain"/>
    <property type="match status" value="1"/>
</dbReference>
<dbReference type="InterPro" id="IPR001789">
    <property type="entry name" value="Sig_transdc_resp-reg_receiver"/>
</dbReference>
<dbReference type="GO" id="GO:0006355">
    <property type="term" value="P:regulation of DNA-templated transcription"/>
    <property type="evidence" value="ECO:0007669"/>
    <property type="project" value="InterPro"/>
</dbReference>
<dbReference type="InterPro" id="IPR003594">
    <property type="entry name" value="HATPase_dom"/>
</dbReference>
<evidence type="ECO:0000256" key="1">
    <source>
        <dbReference type="ARBA" id="ARBA00000085"/>
    </source>
</evidence>
<dbReference type="PROSITE" id="PS50109">
    <property type="entry name" value="HIS_KIN"/>
    <property type="match status" value="1"/>
</dbReference>
<comment type="caution">
    <text evidence="11">The sequence shown here is derived from an EMBL/GenBank/DDBJ whole genome shotgun (WGS) entry which is preliminary data.</text>
</comment>
<dbReference type="InterPro" id="IPR003661">
    <property type="entry name" value="HisK_dim/P_dom"/>
</dbReference>
<evidence type="ECO:0000256" key="3">
    <source>
        <dbReference type="ARBA" id="ARBA00022553"/>
    </source>
</evidence>
<dbReference type="InterPro" id="IPR036890">
    <property type="entry name" value="HATPase_C_sf"/>
</dbReference>
<dbReference type="InterPro" id="IPR035965">
    <property type="entry name" value="PAS-like_dom_sf"/>
</dbReference>
<dbReference type="Proteomes" id="UP000244940">
    <property type="component" value="Unassembled WGS sequence"/>
</dbReference>
<dbReference type="EMBL" id="QEYD01000012">
    <property type="protein sequence ID" value="PWE27277.1"/>
    <property type="molecule type" value="Genomic_DNA"/>
</dbReference>
<dbReference type="Gene3D" id="3.30.450.20">
    <property type="entry name" value="PAS domain"/>
    <property type="match status" value="1"/>
</dbReference>
<evidence type="ECO:0000256" key="2">
    <source>
        <dbReference type="ARBA" id="ARBA00012438"/>
    </source>
</evidence>
<dbReference type="RefSeq" id="WP_109534821.1">
    <property type="nucleotide sequence ID" value="NZ_QEYD01000012.1"/>
</dbReference>
<dbReference type="InterPro" id="IPR004358">
    <property type="entry name" value="Sig_transdc_His_kin-like_C"/>
</dbReference>
<dbReference type="Pfam" id="PF02518">
    <property type="entry name" value="HATPase_c"/>
    <property type="match status" value="1"/>
</dbReference>
<dbReference type="Gene3D" id="3.40.50.2300">
    <property type="match status" value="1"/>
</dbReference>
<evidence type="ECO:0000256" key="5">
    <source>
        <dbReference type="ARBA" id="ARBA00022777"/>
    </source>
</evidence>
<evidence type="ECO:0000256" key="7">
    <source>
        <dbReference type="SAM" id="MobiDB-lite"/>
    </source>
</evidence>
<proteinExistence type="predicted"/>
<organism evidence="11 12">
    <name type="scientific">Pararhodobacter marinus</name>
    <dbReference type="NCBI Taxonomy" id="2184063"/>
    <lineage>
        <taxon>Bacteria</taxon>
        <taxon>Pseudomonadati</taxon>
        <taxon>Pseudomonadota</taxon>
        <taxon>Alphaproteobacteria</taxon>
        <taxon>Rhodobacterales</taxon>
        <taxon>Paracoccaceae</taxon>
        <taxon>Pararhodobacter</taxon>
    </lineage>
</organism>
<sequence>MLIAVGLLIRVIERNHSLYEVQDDNRTWTLAQHEVELLRLRGAAQDVLIATLAGRPDVRAELQEFRLRFDIVYSRHAILSQTFRSGRFPAVEGSASTLRLQAGFLEQTVPLVDGPDAPLIDAMPAIEAEIRALRNAIRPLAVDGLAAIAGESVAARDSLGGEFRRFLGATLVLALLMALMIVLALQQNRAAERRLAASQRIRHDLDQMIEASLDAVLLVDGTGCITLHNRAAAEMFTTGEAPLVGLRFDALIAPECSANLPARTGHGREDITARSPAGRQFPAEIVVAEARAAGQRAHIVFMRDMTDVVEREETLRRAHDAARRGEEAKARFLAVMSHEMRTPLNGVLATLDLLRPCIAGDAQALRYLRIIERSGITALDQVNDVLELARIDNSGAAAYPETVFSPAQFLSDMVEQNRASARANGNALDLVVAPGLGELWVRGRASLLLRVIHNFLGNAIKFTSDGWVTLRLSAGDPVPPAGAPVTLRMAVQDTGIGIEKADLTRIFENFETLDQAYGRVREGSGLGLGIARIAAETLGGRIEVDSAPGEGSTFALIVPLPRVEAPENRATRPTEMSADTADGALPKQGAGAGPEPMHILVADDNAINREVLQELLVADGHSVVLAADGHAAVSAALDDAFDVILMDINMPECDGIEATRRLRAEGVDTPVLAVTAMAGPEQHAQFREAGLCAVLLKPINRVALRDALRRARREDEAPRPAAPQPAPPQPATPSREALDAAIRDDLRATVGEAALTDFTLRALADWDAALTGLPALLAEDRLDAFAQEAHRTAGSLASVGLARGAALFRQLQHHAQAADRAALAPLLTEARDERLRAGDALAPAPP</sequence>
<evidence type="ECO:0000256" key="8">
    <source>
        <dbReference type="SAM" id="Phobius"/>
    </source>
</evidence>
<feature type="compositionally biased region" description="Pro residues" evidence="7">
    <location>
        <begin position="720"/>
        <end position="731"/>
    </location>
</feature>
<keyword evidence="5 11" id="KW-0418">Kinase</keyword>
<feature type="transmembrane region" description="Helical" evidence="8">
    <location>
        <begin position="166"/>
        <end position="185"/>
    </location>
</feature>
<evidence type="ECO:0000256" key="6">
    <source>
        <dbReference type="PROSITE-ProRule" id="PRU00169"/>
    </source>
</evidence>
<feature type="domain" description="Response regulatory" evidence="10">
    <location>
        <begin position="598"/>
        <end position="712"/>
    </location>
</feature>
<dbReference type="SMART" id="SM00387">
    <property type="entry name" value="HATPase_c"/>
    <property type="match status" value="1"/>
</dbReference>
<gene>
    <name evidence="11" type="ORF">C4N9_18420</name>
</gene>
<keyword evidence="8" id="KW-0812">Transmembrane</keyword>
<dbReference type="Pfam" id="PF00072">
    <property type="entry name" value="Response_reg"/>
    <property type="match status" value="1"/>
</dbReference>
<dbReference type="Pfam" id="PF00989">
    <property type="entry name" value="PAS"/>
    <property type="match status" value="1"/>
</dbReference>
<dbReference type="Gene3D" id="3.30.565.10">
    <property type="entry name" value="Histidine kinase-like ATPase, C-terminal domain"/>
    <property type="match status" value="1"/>
</dbReference>
<evidence type="ECO:0000313" key="12">
    <source>
        <dbReference type="Proteomes" id="UP000244940"/>
    </source>
</evidence>
<evidence type="ECO:0000256" key="4">
    <source>
        <dbReference type="ARBA" id="ARBA00022679"/>
    </source>
</evidence>
<dbReference type="SMART" id="SM00388">
    <property type="entry name" value="HisKA"/>
    <property type="match status" value="1"/>
</dbReference>
<dbReference type="PANTHER" id="PTHR43047:SF64">
    <property type="entry name" value="HISTIDINE KINASE CONTAINING CHEY-HOMOLOGOUS RECEIVER DOMAIN AND PAS DOMAIN-RELATED"/>
    <property type="match status" value="1"/>
</dbReference>
<feature type="modified residue" description="4-aspartylphosphate" evidence="6">
    <location>
        <position position="647"/>
    </location>
</feature>
<feature type="region of interest" description="Disordered" evidence="7">
    <location>
        <begin position="710"/>
        <end position="735"/>
    </location>
</feature>
<evidence type="ECO:0000259" key="10">
    <source>
        <dbReference type="PROSITE" id="PS50110"/>
    </source>
</evidence>
<evidence type="ECO:0000313" key="11">
    <source>
        <dbReference type="EMBL" id="PWE27277.1"/>
    </source>
</evidence>